<name>R3WVF4_9ENTE</name>
<evidence type="ECO:0000313" key="1">
    <source>
        <dbReference type="EMBL" id="EOL45785.1"/>
    </source>
</evidence>
<dbReference type="EMBL" id="AJAU01000017">
    <property type="protein sequence ID" value="EOL45785.1"/>
    <property type="molecule type" value="Genomic_DNA"/>
</dbReference>
<protein>
    <recommendedName>
        <fullName evidence="3">DUF4145 domain-containing protein</fullName>
    </recommendedName>
</protein>
<evidence type="ECO:0008006" key="3">
    <source>
        <dbReference type="Google" id="ProtNLM"/>
    </source>
</evidence>
<dbReference type="AlphaFoldDB" id="R3WVF4"/>
<dbReference type="Proteomes" id="UP000013840">
    <property type="component" value="Unassembled WGS sequence"/>
</dbReference>
<gene>
    <name evidence="1" type="ORF">UC7_01582</name>
</gene>
<dbReference type="PATRIC" id="fig|1158612.3.peg.1569"/>
<accession>R3WVF4</accession>
<reference evidence="1 2" key="1">
    <citation type="submission" date="2013-02" db="EMBL/GenBank/DDBJ databases">
        <title>The Genome Sequence of Enterococcus caccae BAA-1240.</title>
        <authorList>
            <consortium name="The Broad Institute Genome Sequencing Platform"/>
            <consortium name="The Broad Institute Genome Sequencing Center for Infectious Disease"/>
            <person name="Earl A.M."/>
            <person name="Gilmore M.S."/>
            <person name="Lebreton F."/>
            <person name="Walker B."/>
            <person name="Young S.K."/>
            <person name="Zeng Q."/>
            <person name="Gargeya S."/>
            <person name="Fitzgerald M."/>
            <person name="Haas B."/>
            <person name="Abouelleil A."/>
            <person name="Alvarado L."/>
            <person name="Arachchi H.M."/>
            <person name="Berlin A.M."/>
            <person name="Chapman S.B."/>
            <person name="Dewar J."/>
            <person name="Goldberg J."/>
            <person name="Griggs A."/>
            <person name="Gujja S."/>
            <person name="Hansen M."/>
            <person name="Howarth C."/>
            <person name="Imamovic A."/>
            <person name="Larimer J."/>
            <person name="McCowan C."/>
            <person name="Murphy C."/>
            <person name="Neiman D."/>
            <person name="Pearson M."/>
            <person name="Priest M."/>
            <person name="Roberts A."/>
            <person name="Saif S."/>
            <person name="Shea T."/>
            <person name="Sisk P."/>
            <person name="Sykes S."/>
            <person name="Wortman J."/>
            <person name="Nusbaum C."/>
            <person name="Birren B."/>
        </authorList>
    </citation>
    <scope>NUCLEOTIDE SEQUENCE [LARGE SCALE GENOMIC DNA]</scope>
    <source>
        <strain evidence="1 2">ATCC BAA-1240</strain>
    </source>
</reference>
<dbReference type="STRING" id="317735.RU98_GL002193"/>
<organism evidence="1 2">
    <name type="scientific">Enterococcus caccae ATCC BAA-1240</name>
    <dbReference type="NCBI Taxonomy" id="1158612"/>
    <lineage>
        <taxon>Bacteria</taxon>
        <taxon>Bacillati</taxon>
        <taxon>Bacillota</taxon>
        <taxon>Bacilli</taxon>
        <taxon>Lactobacillales</taxon>
        <taxon>Enterococcaceae</taxon>
        <taxon>Enterococcus</taxon>
    </lineage>
</organism>
<proteinExistence type="predicted"/>
<comment type="caution">
    <text evidence="1">The sequence shown here is derived from an EMBL/GenBank/DDBJ whole genome shotgun (WGS) entry which is preliminary data.</text>
</comment>
<dbReference type="eggNOG" id="ENOG50317ST">
    <property type="taxonomic scope" value="Bacteria"/>
</dbReference>
<keyword evidence="2" id="KW-1185">Reference proteome</keyword>
<sequence length="237" mass="27874">MITERLNYYDFDERHHDSYELDIEEPRICNYCNNVGEQIFISGIYLDNTDDEVAAVCFFSCYFCKKSSVHYMEFQSRGLNNRWLETKEVHPKSRLVENSITQNKDLLDKFPEFFNIYNQSQKAQDDGLDQIAGMGFRKSLEFLVTDFLLCYPPENVTKEWLTNPKTTLGNKIEKLENRRIKKLSKAISFLGNDETHYTRRHPEHDVESIKTFIKALLSDVENEMTLLEAEKLLNKGK</sequence>
<evidence type="ECO:0000313" key="2">
    <source>
        <dbReference type="Proteomes" id="UP000013840"/>
    </source>
</evidence>
<dbReference type="RefSeq" id="WP_010771709.1">
    <property type="nucleotide sequence ID" value="NZ_KB946333.1"/>
</dbReference>